<comment type="caution">
    <text evidence="1">The sequence shown here is derived from an EMBL/GenBank/DDBJ whole genome shotgun (WGS) entry which is preliminary data.</text>
</comment>
<evidence type="ECO:0000313" key="1">
    <source>
        <dbReference type="EMBL" id="MPC43951.1"/>
    </source>
</evidence>
<evidence type="ECO:0000313" key="2">
    <source>
        <dbReference type="Proteomes" id="UP000324222"/>
    </source>
</evidence>
<keyword evidence="2" id="KW-1185">Reference proteome</keyword>
<name>A0A5B7F9T2_PORTR</name>
<dbReference type="AlphaFoldDB" id="A0A5B7F9T2"/>
<dbReference type="Proteomes" id="UP000324222">
    <property type="component" value="Unassembled WGS sequence"/>
</dbReference>
<protein>
    <submittedName>
        <fullName evidence="1">Uncharacterized protein</fullName>
    </submittedName>
</protein>
<reference evidence="1 2" key="1">
    <citation type="submission" date="2019-05" db="EMBL/GenBank/DDBJ databases">
        <title>Another draft genome of Portunus trituberculatus and its Hox gene families provides insights of decapod evolution.</title>
        <authorList>
            <person name="Jeong J.-H."/>
            <person name="Song I."/>
            <person name="Kim S."/>
            <person name="Choi T."/>
            <person name="Kim D."/>
            <person name="Ryu S."/>
            <person name="Kim W."/>
        </authorList>
    </citation>
    <scope>NUCLEOTIDE SEQUENCE [LARGE SCALE GENOMIC DNA]</scope>
    <source>
        <tissue evidence="1">Muscle</tissue>
    </source>
</reference>
<sequence>MNKKSNKQRLVEVLYLNKRVITEQYDGRKITARKETGNILWLGNSNLNCLSCLEKYLWKSIM</sequence>
<organism evidence="1 2">
    <name type="scientific">Portunus trituberculatus</name>
    <name type="common">Swimming crab</name>
    <name type="synonym">Neptunus trituberculatus</name>
    <dbReference type="NCBI Taxonomy" id="210409"/>
    <lineage>
        <taxon>Eukaryota</taxon>
        <taxon>Metazoa</taxon>
        <taxon>Ecdysozoa</taxon>
        <taxon>Arthropoda</taxon>
        <taxon>Crustacea</taxon>
        <taxon>Multicrustacea</taxon>
        <taxon>Malacostraca</taxon>
        <taxon>Eumalacostraca</taxon>
        <taxon>Eucarida</taxon>
        <taxon>Decapoda</taxon>
        <taxon>Pleocyemata</taxon>
        <taxon>Brachyura</taxon>
        <taxon>Eubrachyura</taxon>
        <taxon>Portunoidea</taxon>
        <taxon>Portunidae</taxon>
        <taxon>Portuninae</taxon>
        <taxon>Portunus</taxon>
    </lineage>
</organism>
<accession>A0A5B7F9T2</accession>
<proteinExistence type="predicted"/>
<gene>
    <name evidence="1" type="ORF">E2C01_037609</name>
</gene>
<dbReference type="EMBL" id="VSRR010006059">
    <property type="protein sequence ID" value="MPC43951.1"/>
    <property type="molecule type" value="Genomic_DNA"/>
</dbReference>